<accession>A0A077ZQA0</accession>
<dbReference type="Pfam" id="PF03031">
    <property type="entry name" value="NIF"/>
    <property type="match status" value="2"/>
</dbReference>
<dbReference type="InterPro" id="IPR050365">
    <property type="entry name" value="TIM50"/>
</dbReference>
<protein>
    <submittedName>
        <fullName evidence="3">Nli interacting factor-like phosphatase family protein</fullName>
    </submittedName>
</protein>
<feature type="region of interest" description="Disordered" evidence="1">
    <location>
        <begin position="1"/>
        <end position="35"/>
    </location>
</feature>
<gene>
    <name evidence="3" type="primary">Contig13977.g14914</name>
    <name evidence="3" type="ORF">STYLEM_1042</name>
</gene>
<dbReference type="PROSITE" id="PS50969">
    <property type="entry name" value="FCP1"/>
    <property type="match status" value="1"/>
</dbReference>
<keyword evidence="4" id="KW-1185">Reference proteome</keyword>
<evidence type="ECO:0000256" key="1">
    <source>
        <dbReference type="SAM" id="MobiDB-lite"/>
    </source>
</evidence>
<dbReference type="InterPro" id="IPR004274">
    <property type="entry name" value="FCP1_dom"/>
</dbReference>
<evidence type="ECO:0000313" key="3">
    <source>
        <dbReference type="EMBL" id="CDW72088.1"/>
    </source>
</evidence>
<feature type="region of interest" description="Disordered" evidence="1">
    <location>
        <begin position="577"/>
        <end position="613"/>
    </location>
</feature>
<dbReference type="Gene3D" id="3.40.50.1000">
    <property type="entry name" value="HAD superfamily/HAD-like"/>
    <property type="match status" value="1"/>
</dbReference>
<organism evidence="3 4">
    <name type="scientific">Stylonychia lemnae</name>
    <name type="common">Ciliate</name>
    <dbReference type="NCBI Taxonomy" id="5949"/>
    <lineage>
        <taxon>Eukaryota</taxon>
        <taxon>Sar</taxon>
        <taxon>Alveolata</taxon>
        <taxon>Ciliophora</taxon>
        <taxon>Intramacronucleata</taxon>
        <taxon>Spirotrichea</taxon>
        <taxon>Stichotrichia</taxon>
        <taxon>Sporadotrichida</taxon>
        <taxon>Oxytrichidae</taxon>
        <taxon>Stylonychinae</taxon>
        <taxon>Stylonychia</taxon>
    </lineage>
</organism>
<dbReference type="InterPro" id="IPR023214">
    <property type="entry name" value="HAD_sf"/>
</dbReference>
<dbReference type="PANTHER" id="PTHR12210">
    <property type="entry name" value="DULLARD PROTEIN PHOSPHATASE"/>
    <property type="match status" value="1"/>
</dbReference>
<proteinExistence type="predicted"/>
<dbReference type="OrthoDB" id="10561097at2759"/>
<dbReference type="SMART" id="SM00577">
    <property type="entry name" value="CPDc"/>
    <property type="match status" value="1"/>
</dbReference>
<dbReference type="SUPFAM" id="SSF56784">
    <property type="entry name" value="HAD-like"/>
    <property type="match status" value="1"/>
</dbReference>
<sequence length="613" mass="72527">MEDRKALKQQQQLHISNKKKSQKSQSSAYDHFETEEEFTEELSPLGLIFSNHALTHRNPLLSDKGNAQNGRILTEGDGQYKVNFNSNKDFENQNSLRQLGSNQKQKKPKKQISNMALKEDLIPQKIKIKREISQSLKNFDEQHHRRKEEQKYTLYQKGEDELTLNPKKRISSMEDLLLEESERQDNSSSDSSRIINPNINLIEEEHKEEDENNYQKEMNQLIKIETKFFHRQSNNNLRLSISSLNQRDRELIRTETADFPMKLLTHALINVENNGVRRNNLNQLSNQDILQDQTPEGTPRFPTDEEIEQEELKMLLTFAFKDTDEIERYQKEMSFIINQEPIIERPLESKIKQLKIELKRDRPSNKKTLIFTSIDGLFLFSSHAQIVKTCDCTIKIRKDGVKRNVKIFFRPHLYTFIKTMSQFFEIILYIREEQPWAKQWVDVLNQLMDTNQSQKRPKSNSRQNKNEPDNSQQKNPKQFFDYVLTKEHCIIDKPMRVICRNKDLFLEGRSIKNVLFIANDLRDMTLVHQNAIFVRSYHGNKYENTLAKLKVYLLKYILECNDVRDVVKRDFLAHMKSKKQNNEPQKFESRTTNNSKKRSSKSKKQSDQPNLNK</sequence>
<feature type="domain" description="FCP1 homology" evidence="2">
    <location>
        <begin position="363"/>
        <end position="556"/>
    </location>
</feature>
<reference evidence="3 4" key="1">
    <citation type="submission" date="2014-06" db="EMBL/GenBank/DDBJ databases">
        <authorList>
            <person name="Swart Estienne"/>
        </authorList>
    </citation>
    <scope>NUCLEOTIDE SEQUENCE [LARGE SCALE GENOMIC DNA]</scope>
    <source>
        <strain evidence="3 4">130c</strain>
    </source>
</reference>
<feature type="region of interest" description="Disordered" evidence="1">
    <location>
        <begin position="451"/>
        <end position="475"/>
    </location>
</feature>
<feature type="region of interest" description="Disordered" evidence="1">
    <location>
        <begin position="97"/>
        <end position="118"/>
    </location>
</feature>
<dbReference type="Proteomes" id="UP000039865">
    <property type="component" value="Unassembled WGS sequence"/>
</dbReference>
<dbReference type="EMBL" id="CCKQ01000998">
    <property type="protein sequence ID" value="CDW72088.1"/>
    <property type="molecule type" value="Genomic_DNA"/>
</dbReference>
<evidence type="ECO:0000259" key="2">
    <source>
        <dbReference type="PROSITE" id="PS50969"/>
    </source>
</evidence>
<name>A0A077ZQA0_STYLE</name>
<dbReference type="InterPro" id="IPR036412">
    <property type="entry name" value="HAD-like_sf"/>
</dbReference>
<evidence type="ECO:0000313" key="4">
    <source>
        <dbReference type="Proteomes" id="UP000039865"/>
    </source>
</evidence>
<dbReference type="AlphaFoldDB" id="A0A077ZQA0"/>
<dbReference type="InParanoid" id="A0A077ZQA0"/>